<name>A0A8T5GFP8_9ARCH</name>
<gene>
    <name evidence="2" type="ORF">HON47_04060</name>
</gene>
<evidence type="ECO:0000313" key="2">
    <source>
        <dbReference type="EMBL" id="MBT4870722.1"/>
    </source>
</evidence>
<protein>
    <submittedName>
        <fullName evidence="2">Uncharacterized protein</fullName>
    </submittedName>
</protein>
<feature type="transmembrane region" description="Helical" evidence="1">
    <location>
        <begin position="21"/>
        <end position="41"/>
    </location>
</feature>
<sequence>MDFDTERIVAKEKSLRSLMMISLMGGVGIIIPFIVILVATFKGVTELSMFNSMVLFVLSILILLFLVIKSASSFFNNDSRLFVAGIVFIVANLISLMYNITIYMVF</sequence>
<keyword evidence="1" id="KW-0472">Membrane</keyword>
<keyword evidence="1" id="KW-1133">Transmembrane helix</keyword>
<dbReference type="Proteomes" id="UP000722459">
    <property type="component" value="Unassembled WGS sequence"/>
</dbReference>
<keyword evidence="1" id="KW-0812">Transmembrane</keyword>
<comment type="caution">
    <text evidence="2">The sequence shown here is derived from an EMBL/GenBank/DDBJ whole genome shotgun (WGS) entry which is preliminary data.</text>
</comment>
<organism evidence="2 3">
    <name type="scientific">Candidatus Iainarchaeum sp</name>
    <dbReference type="NCBI Taxonomy" id="3101447"/>
    <lineage>
        <taxon>Archaea</taxon>
        <taxon>Candidatus Iainarchaeota</taxon>
        <taxon>Candidatus Iainarchaeia</taxon>
        <taxon>Candidatus Iainarchaeales</taxon>
        <taxon>Candidatus Iainarchaeaceae</taxon>
        <taxon>Candidatus Iainarchaeum</taxon>
    </lineage>
</organism>
<dbReference type="EMBL" id="JABJNZ010000054">
    <property type="protein sequence ID" value="MBT4870722.1"/>
    <property type="molecule type" value="Genomic_DNA"/>
</dbReference>
<feature type="transmembrane region" description="Helical" evidence="1">
    <location>
        <begin position="47"/>
        <end position="68"/>
    </location>
</feature>
<feature type="transmembrane region" description="Helical" evidence="1">
    <location>
        <begin position="80"/>
        <end position="105"/>
    </location>
</feature>
<accession>A0A8T5GFP8</accession>
<proteinExistence type="predicted"/>
<reference evidence="2" key="1">
    <citation type="journal article" date="2021" name="ISME J.">
        <title>Mercury methylation by metabolically versatile and cosmopolitan marine bacteria.</title>
        <authorList>
            <person name="Lin H."/>
            <person name="Ascher D.B."/>
            <person name="Myung Y."/>
            <person name="Lamborg C.H."/>
            <person name="Hallam S.J."/>
            <person name="Gionfriddo C.M."/>
            <person name="Holt K.E."/>
            <person name="Moreau J.W."/>
        </authorList>
    </citation>
    <scope>NUCLEOTIDE SEQUENCE</scope>
    <source>
        <strain evidence="2">SI075_bin30</strain>
    </source>
</reference>
<evidence type="ECO:0000313" key="3">
    <source>
        <dbReference type="Proteomes" id="UP000722459"/>
    </source>
</evidence>
<dbReference type="AlphaFoldDB" id="A0A8T5GFP8"/>
<evidence type="ECO:0000256" key="1">
    <source>
        <dbReference type="SAM" id="Phobius"/>
    </source>
</evidence>